<organism evidence="1 2">
    <name type="scientific">Yersinia mollaretii</name>
    <dbReference type="NCBI Taxonomy" id="33060"/>
    <lineage>
        <taxon>Bacteria</taxon>
        <taxon>Pseudomonadati</taxon>
        <taxon>Pseudomonadota</taxon>
        <taxon>Gammaproteobacteria</taxon>
        <taxon>Enterobacterales</taxon>
        <taxon>Yersiniaceae</taxon>
        <taxon>Yersinia</taxon>
    </lineage>
</organism>
<gene>
    <name evidence="1" type="ORF">ERS008502_02261</name>
</gene>
<dbReference type="Proteomes" id="UP000040841">
    <property type="component" value="Unassembled WGS sequence"/>
</dbReference>
<comment type="caution">
    <text evidence="1">The sequence shown here is derived from an EMBL/GenBank/DDBJ whole genome shotgun (WGS) entry which is preliminary data.</text>
</comment>
<reference evidence="1 2" key="1">
    <citation type="submission" date="2015-03" db="EMBL/GenBank/DDBJ databases">
        <authorList>
            <consortium name="Pathogen Informatics"/>
            <person name="Murphy D."/>
        </authorList>
    </citation>
    <scope>NUCLEOTIDE SEQUENCE [LARGE SCALE GENOMIC DNA]</scope>
    <source>
        <strain evidence="1 2">FE82747</strain>
    </source>
</reference>
<sequence>MQFLLPEYIKLIMKKLLIVALATAFALAISFSYSFYKNAPPLEDRISCYAQISYNYVDMEQSSQLNSGIYIYLSQGKGIVDFSGEIIIGNKKYRIKRNAEVNYNPKDSSVYSLKTVKININPVDNTPIDVARKYLYSYLTREGGWINFSVHPNANNGYVFSTTAIPQFLCKKL</sequence>
<dbReference type="AlphaFoldDB" id="A0AA36LPR1"/>
<protein>
    <submittedName>
        <fullName evidence="1">Uncharacterized protein</fullName>
    </submittedName>
</protein>
<name>A0AA36LPR1_YERMO</name>
<proteinExistence type="predicted"/>
<evidence type="ECO:0000313" key="2">
    <source>
        <dbReference type="Proteomes" id="UP000040841"/>
    </source>
</evidence>
<evidence type="ECO:0000313" key="1">
    <source>
        <dbReference type="EMBL" id="CNI10515.1"/>
    </source>
</evidence>
<accession>A0AA36LPR1</accession>
<dbReference type="EMBL" id="CQBM01000004">
    <property type="protein sequence ID" value="CNI10515.1"/>
    <property type="molecule type" value="Genomic_DNA"/>
</dbReference>